<organism evidence="3">
    <name type="scientific">hydrocarbon metagenome</name>
    <dbReference type="NCBI Taxonomy" id="938273"/>
    <lineage>
        <taxon>unclassified sequences</taxon>
        <taxon>metagenomes</taxon>
        <taxon>ecological metagenomes</taxon>
    </lineage>
</organism>
<dbReference type="AlphaFoldDB" id="A0A0W8F4L0"/>
<evidence type="ECO:0000259" key="2">
    <source>
        <dbReference type="Pfam" id="PF21447"/>
    </source>
</evidence>
<dbReference type="EC" id="3.6.1.11" evidence="3"/>
<dbReference type="Gene3D" id="3.30.420.150">
    <property type="entry name" value="Exopolyphosphatase. Domain 2"/>
    <property type="match status" value="1"/>
</dbReference>
<dbReference type="SUPFAM" id="SSF53067">
    <property type="entry name" value="Actin-like ATPase domain"/>
    <property type="match status" value="2"/>
</dbReference>
<keyword evidence="3" id="KW-0378">Hydrolase</keyword>
<gene>
    <name evidence="3" type="ORF">ASZ90_014822</name>
</gene>
<dbReference type="Gene3D" id="1.10.3210.10">
    <property type="entry name" value="Hypothetical protein af1432"/>
    <property type="match status" value="1"/>
</dbReference>
<accession>A0A0W8F4L0</accession>
<proteinExistence type="predicted"/>
<dbReference type="InterPro" id="IPR003695">
    <property type="entry name" value="Ppx_GppA_N"/>
</dbReference>
<dbReference type="EMBL" id="LNQE01001552">
    <property type="protein sequence ID" value="KUG15522.1"/>
    <property type="molecule type" value="Genomic_DNA"/>
</dbReference>
<dbReference type="SUPFAM" id="SSF109604">
    <property type="entry name" value="HD-domain/PDEase-like"/>
    <property type="match status" value="1"/>
</dbReference>
<dbReference type="GO" id="GO:0004309">
    <property type="term" value="F:exopolyphosphatase activity"/>
    <property type="evidence" value="ECO:0007669"/>
    <property type="project" value="UniProtKB-EC"/>
</dbReference>
<dbReference type="InterPro" id="IPR050273">
    <property type="entry name" value="GppA/Ppx_hydrolase"/>
</dbReference>
<sequence>MGTEPDPLSTLPSKLYAEVSSLEQTPGHGEGRIVAFIDIGTNSIRMMIVRLFPGCTYQVLSRQKELVRLGEGEFGENRILDDAIDRAVGVCRNFTGLARSFSTDEVVAVATSAAREAVNRNALLTRLRHEASMDVRVISGREEARLIYMGVVTGVHLGGKQALFVDIGGGSTEIAMGGQHSCSALESLLLGSIRLTNRFFSQKEEKPVTKKKYDRIRSAVREAIGPALPGLSVHPFDIAFGSSGTIINLAEIAARSGNGRAGNGEGLTRSELTGVAELLCSLPLAKRRKVPGINPERADIIICGAAILETLMDALGIERIIPTQRGLQDGLLADYLSQMRDFPFIGQLSVRERSVLQLARSCRINEHHARTVARLARELFRSAGECGLHEFGEEEEELLISATYLHDVGSFISYANHHLHSSYLIRNADLAGFSHREILLMAHLARYHRKKPPKGKHLAMVPLEKPDQGRLRVLSAFIRIAESLDRSHAGLIRHARFLSTGAGGAVLELSAVSACELEIAGIGNEADNFQRVFGRPLITRFVTTDLQELRERSDNGTVHPLLDGQGTG</sequence>
<dbReference type="InterPro" id="IPR043129">
    <property type="entry name" value="ATPase_NBD"/>
</dbReference>
<comment type="caution">
    <text evidence="3">The sequence shown here is derived from an EMBL/GenBank/DDBJ whole genome shotgun (WGS) entry which is preliminary data.</text>
</comment>
<dbReference type="CDD" id="cd24006">
    <property type="entry name" value="ASKHA_NBD_PPX_GppA"/>
    <property type="match status" value="1"/>
</dbReference>
<dbReference type="Gene3D" id="3.30.420.40">
    <property type="match status" value="1"/>
</dbReference>
<feature type="domain" description="Ppx/GppA phosphatase N-terminal" evidence="1">
    <location>
        <begin position="57"/>
        <end position="337"/>
    </location>
</feature>
<dbReference type="Pfam" id="PF21447">
    <property type="entry name" value="Ppx-GppA_III"/>
    <property type="match status" value="1"/>
</dbReference>
<dbReference type="GO" id="GO:0006357">
    <property type="term" value="P:regulation of transcription by RNA polymerase II"/>
    <property type="evidence" value="ECO:0007669"/>
    <property type="project" value="TreeGrafter"/>
</dbReference>
<name>A0A0W8F4L0_9ZZZZ</name>
<feature type="domain" description="Ppx/GppA phosphatase C-terminal" evidence="2">
    <location>
        <begin position="350"/>
        <end position="495"/>
    </location>
</feature>
<dbReference type="Pfam" id="PF02541">
    <property type="entry name" value="Ppx-GppA"/>
    <property type="match status" value="1"/>
</dbReference>
<reference evidence="3" key="1">
    <citation type="journal article" date="2015" name="Proc. Natl. Acad. Sci. U.S.A.">
        <title>Networks of energetic and metabolic interactions define dynamics in microbial communities.</title>
        <authorList>
            <person name="Embree M."/>
            <person name="Liu J.K."/>
            <person name="Al-Bassam M.M."/>
            <person name="Zengler K."/>
        </authorList>
    </citation>
    <scope>NUCLEOTIDE SEQUENCE</scope>
</reference>
<dbReference type="InterPro" id="IPR048950">
    <property type="entry name" value="Ppx_GppA_C"/>
</dbReference>
<protein>
    <submittedName>
        <fullName evidence="3">Exopolyphosphatase</fullName>
        <ecNumber evidence="3">3.6.1.11</ecNumber>
    </submittedName>
</protein>
<dbReference type="PANTHER" id="PTHR30005:SF0">
    <property type="entry name" value="RETROGRADE REGULATION PROTEIN 2"/>
    <property type="match status" value="1"/>
</dbReference>
<evidence type="ECO:0000313" key="3">
    <source>
        <dbReference type="EMBL" id="KUG15522.1"/>
    </source>
</evidence>
<dbReference type="PANTHER" id="PTHR30005">
    <property type="entry name" value="EXOPOLYPHOSPHATASE"/>
    <property type="match status" value="1"/>
</dbReference>
<evidence type="ECO:0000259" key="1">
    <source>
        <dbReference type="Pfam" id="PF02541"/>
    </source>
</evidence>